<dbReference type="NCBIfam" id="TIGR00486">
    <property type="entry name" value="YbgI_SA1388"/>
    <property type="match status" value="1"/>
</dbReference>
<dbReference type="Gene3D" id="3.40.1390.30">
    <property type="entry name" value="NIF3 (NGG1p interacting factor 3)-like"/>
    <property type="match status" value="1"/>
</dbReference>
<protein>
    <recommendedName>
        <fullName evidence="2 4">GTP cyclohydrolase 1 type 2 homolog</fullName>
    </recommendedName>
</protein>
<sequence>MMTSVNHVIKLMERWAPKTLAEEWDNVGLLVGNKSQKVKKIMVTLDVLESVVDEAIEKSVDLIIAHHPLIFPKISQINFSTPKGRVLEKLIKNDISVYVTHTNLDIANGGVNDMMANALQLQQIKPLVPKFSEKLYKLSIFVPKSHVEQLRVALGNAGAGHIGNYSHCTFQTEGTGSFLPLEGTTPYLGEQGKIEHVSEYKIETIVKENDLDKVITTANNAHPYEEMAYDIYPLENKGTTHGLGRIGKSLQEMRLSEYVEVVKEALDIPFVRFTGDKDKIVKKVAVLGGSGKSYIPYAISGGADVYITGDLTFHEAQDAQQDGLALIDPGHYAEKIMKKGVKEYFDNNKDKLSDEVEIILSEISTDPFIYQ</sequence>
<comment type="caution">
    <text evidence="6">The sequence shown here is derived from an EMBL/GenBank/DDBJ whole genome shotgun (WGS) entry which is preliminary data.</text>
</comment>
<proteinExistence type="inferred from homology"/>
<reference evidence="6 7" key="1">
    <citation type="submission" date="2020-08" db="EMBL/GenBank/DDBJ databases">
        <title>Genomic Encyclopedia of Type Strains, Phase IV (KMG-IV): sequencing the most valuable type-strain genomes for metagenomic binning, comparative biology and taxonomic classification.</title>
        <authorList>
            <person name="Goeker M."/>
        </authorList>
    </citation>
    <scope>NUCLEOTIDE SEQUENCE [LARGE SCALE GENOMIC DNA]</scope>
    <source>
        <strain evidence="6 7">DSM 11805</strain>
    </source>
</reference>
<dbReference type="PANTHER" id="PTHR13799">
    <property type="entry name" value="NGG1 INTERACTING FACTOR 3"/>
    <property type="match status" value="1"/>
</dbReference>
<dbReference type="Gene3D" id="3.30.70.120">
    <property type="match status" value="1"/>
</dbReference>
<gene>
    <name evidence="6" type="ORF">GGQ92_000575</name>
</gene>
<evidence type="ECO:0000313" key="7">
    <source>
        <dbReference type="Proteomes" id="UP000572212"/>
    </source>
</evidence>
<dbReference type="AlphaFoldDB" id="A0A841RM69"/>
<dbReference type="GO" id="GO:0046872">
    <property type="term" value="F:metal ion binding"/>
    <property type="evidence" value="ECO:0007669"/>
    <property type="project" value="UniProtKB-UniRule"/>
</dbReference>
<dbReference type="RefSeq" id="WP_343068742.1">
    <property type="nucleotide sequence ID" value="NZ_BAAACU010000022.1"/>
</dbReference>
<dbReference type="FunFam" id="3.40.1390.30:FF:000001">
    <property type="entry name" value="GTP cyclohydrolase 1 type 2"/>
    <property type="match status" value="1"/>
</dbReference>
<comment type="similarity">
    <text evidence="1 4">Belongs to the GTP cyclohydrolase I type 2/NIF3 family.</text>
</comment>
<accession>A0A841RM69</accession>
<dbReference type="InterPro" id="IPR017221">
    <property type="entry name" value="DUF34/NIF3_bac"/>
</dbReference>
<feature type="binding site" evidence="5">
    <location>
        <position position="334"/>
    </location>
    <ligand>
        <name>a divalent metal cation</name>
        <dbReference type="ChEBI" id="CHEBI:60240"/>
        <label>1</label>
    </ligand>
</feature>
<keyword evidence="3 4" id="KW-0479">Metal-binding</keyword>
<organism evidence="6 7">
    <name type="scientific">Gracilibacillus halotolerans</name>
    <dbReference type="NCBI Taxonomy" id="74386"/>
    <lineage>
        <taxon>Bacteria</taxon>
        <taxon>Bacillati</taxon>
        <taxon>Bacillota</taxon>
        <taxon>Bacilli</taxon>
        <taxon>Bacillales</taxon>
        <taxon>Bacillaceae</taxon>
        <taxon>Gracilibacillus</taxon>
    </lineage>
</organism>
<name>A0A841RM69_9BACI</name>
<dbReference type="PIRSF" id="PIRSF037489">
    <property type="entry name" value="UCP037489_NIF3_YqfO"/>
    <property type="match status" value="1"/>
</dbReference>
<evidence type="ECO:0000256" key="4">
    <source>
        <dbReference type="PIRNR" id="PIRNR037489"/>
    </source>
</evidence>
<evidence type="ECO:0000256" key="1">
    <source>
        <dbReference type="ARBA" id="ARBA00006964"/>
    </source>
</evidence>
<dbReference type="FunFam" id="3.30.70.120:FF:000006">
    <property type="entry name" value="GTP cyclohydrolase 1 type 2 homolog"/>
    <property type="match status" value="1"/>
</dbReference>
<dbReference type="Proteomes" id="UP000572212">
    <property type="component" value="Unassembled WGS sequence"/>
</dbReference>
<feature type="binding site" evidence="5">
    <location>
        <position position="105"/>
    </location>
    <ligand>
        <name>a divalent metal cation</name>
        <dbReference type="ChEBI" id="CHEBI:60240"/>
        <label>1</label>
    </ligand>
</feature>
<dbReference type="SUPFAM" id="SSF102705">
    <property type="entry name" value="NIF3 (NGG1p interacting factor 3)-like"/>
    <property type="match status" value="1"/>
</dbReference>
<dbReference type="InterPro" id="IPR015867">
    <property type="entry name" value="N-reg_PII/ATP_PRibTrfase_C"/>
</dbReference>
<evidence type="ECO:0000256" key="5">
    <source>
        <dbReference type="PIRSR" id="PIRSR602678-1"/>
    </source>
</evidence>
<dbReference type="Pfam" id="PF01784">
    <property type="entry name" value="DUF34_NIF3"/>
    <property type="match status" value="1"/>
</dbReference>
<evidence type="ECO:0000313" key="6">
    <source>
        <dbReference type="EMBL" id="MBB6511808.1"/>
    </source>
</evidence>
<dbReference type="GO" id="GO:0005737">
    <property type="term" value="C:cytoplasm"/>
    <property type="evidence" value="ECO:0007669"/>
    <property type="project" value="TreeGrafter"/>
</dbReference>
<evidence type="ECO:0000256" key="2">
    <source>
        <dbReference type="ARBA" id="ARBA00022112"/>
    </source>
</evidence>
<dbReference type="InterPro" id="IPR002678">
    <property type="entry name" value="DUF34/NIF3"/>
</dbReference>
<dbReference type="PANTHER" id="PTHR13799:SF14">
    <property type="entry name" value="GTP CYCLOHYDROLASE 1 TYPE 2 HOMOLOG"/>
    <property type="match status" value="1"/>
</dbReference>
<feature type="binding site" evidence="5">
    <location>
        <position position="331"/>
    </location>
    <ligand>
        <name>a divalent metal cation</name>
        <dbReference type="ChEBI" id="CHEBI:60240"/>
        <label>1</label>
    </ligand>
</feature>
<feature type="binding site" evidence="5">
    <location>
        <position position="67"/>
    </location>
    <ligand>
        <name>a divalent metal cation</name>
        <dbReference type="ChEBI" id="CHEBI:60240"/>
        <label>1</label>
    </ligand>
</feature>
<keyword evidence="7" id="KW-1185">Reference proteome</keyword>
<evidence type="ECO:0000256" key="3">
    <source>
        <dbReference type="ARBA" id="ARBA00022723"/>
    </source>
</evidence>
<dbReference type="EMBL" id="JACHON010000001">
    <property type="protein sequence ID" value="MBB6511808.1"/>
    <property type="molecule type" value="Genomic_DNA"/>
</dbReference>
<feature type="binding site" evidence="5">
    <location>
        <position position="66"/>
    </location>
    <ligand>
        <name>a divalent metal cation</name>
        <dbReference type="ChEBI" id="CHEBI:60240"/>
        <label>1</label>
    </ligand>
</feature>
<dbReference type="InterPro" id="IPR036069">
    <property type="entry name" value="DUF34/NIF3_sf"/>
</dbReference>